<dbReference type="InterPro" id="IPR016024">
    <property type="entry name" value="ARM-type_fold"/>
</dbReference>
<dbReference type="EMBL" id="CP157355">
    <property type="protein sequence ID" value="XBL99425.1"/>
    <property type="molecule type" value="Genomic_DNA"/>
</dbReference>
<dbReference type="RefSeq" id="WP_348943851.1">
    <property type="nucleotide sequence ID" value="NZ_CP157355.1"/>
</dbReference>
<gene>
    <name evidence="1" type="ORF">ABHF33_10115</name>
</gene>
<dbReference type="InterPro" id="IPR014825">
    <property type="entry name" value="DNA_alkylation"/>
</dbReference>
<dbReference type="KEGG" id="cmav:ABHF33_10115"/>
<protein>
    <submittedName>
        <fullName evidence="1">DNA alkylation repair protein</fullName>
    </submittedName>
</protein>
<evidence type="ECO:0000313" key="1">
    <source>
        <dbReference type="EMBL" id="XBL99425.1"/>
    </source>
</evidence>
<reference evidence="1" key="1">
    <citation type="submission" date="2024-05" db="EMBL/GenBank/DDBJ databases">
        <authorList>
            <person name="Yang L."/>
            <person name="Pan L."/>
        </authorList>
    </citation>
    <scope>NUCLEOTIDE SEQUENCE</scope>
    <source>
        <strain evidence="1">FCG-7</strain>
    </source>
</reference>
<sequence length="228" mass="25834">MDLARYLADYQTQLSSAADPIRAMGMAAYMKHHFALIGIPTPNRRKMVAHIELAAKKELKSAQLLALAALLYSQNEREYHYCALDLLHRCHRLLSATDWPQIEALIIQHSWWDSVDTLAAKIVGPLVKREPALLAKMDELVRHDNLWLRRTAILYQLGWKADTDQARLFNACLANAADADFFIRKAIGWALRQYARTAPAAVADFVALHRAQLSPLSQREALKHCQAQ</sequence>
<dbReference type="Pfam" id="PF08713">
    <property type="entry name" value="DNA_alkylation"/>
    <property type="match status" value="1"/>
</dbReference>
<dbReference type="CDD" id="cd07064">
    <property type="entry name" value="AlkD_like_1"/>
    <property type="match status" value="1"/>
</dbReference>
<dbReference type="AlphaFoldDB" id="A0AAU7F6X2"/>
<name>A0AAU7F6X2_9NEIS</name>
<organism evidence="1">
    <name type="scientific">Chitinibacter mangrovi</name>
    <dbReference type="NCBI Taxonomy" id="3153927"/>
    <lineage>
        <taxon>Bacteria</taxon>
        <taxon>Pseudomonadati</taxon>
        <taxon>Pseudomonadota</taxon>
        <taxon>Betaproteobacteria</taxon>
        <taxon>Neisseriales</taxon>
        <taxon>Chitinibacteraceae</taxon>
        <taxon>Chitinibacter</taxon>
    </lineage>
</organism>
<dbReference type="SUPFAM" id="SSF48371">
    <property type="entry name" value="ARM repeat"/>
    <property type="match status" value="1"/>
</dbReference>
<dbReference type="PANTHER" id="PTHR34070">
    <property type="entry name" value="ARMADILLO-TYPE FOLD"/>
    <property type="match status" value="1"/>
</dbReference>
<proteinExistence type="predicted"/>
<accession>A0AAU7F6X2</accession>
<dbReference type="PANTHER" id="PTHR34070:SF1">
    <property type="entry name" value="DNA ALKYLATION REPAIR PROTEIN"/>
    <property type="match status" value="1"/>
</dbReference>
<dbReference type="Gene3D" id="1.25.10.90">
    <property type="match status" value="1"/>
</dbReference>